<dbReference type="GO" id="GO:0000463">
    <property type="term" value="P:maturation of LSU-rRNA from tricistronic rRNA transcript (SSU-rRNA, 5.8S rRNA, LSU-rRNA)"/>
    <property type="evidence" value="ECO:0007669"/>
    <property type="project" value="EnsemblFungi"/>
</dbReference>
<feature type="binding site" evidence="8">
    <location>
        <position position="60"/>
    </location>
    <ligand>
        <name>S-adenosyl-L-methionine</name>
        <dbReference type="ChEBI" id="CHEBI:59789"/>
    </ligand>
</feature>
<dbReference type="InterPro" id="IPR015507">
    <property type="entry name" value="rRNA-MeTfrase_E"/>
</dbReference>
<feature type="binding site" evidence="8">
    <location>
        <position position="58"/>
    </location>
    <ligand>
        <name>S-adenosyl-L-methionine</name>
        <dbReference type="ChEBI" id="CHEBI:59789"/>
    </ligand>
</feature>
<feature type="domain" description="DUF3381" evidence="12">
    <location>
        <begin position="236"/>
        <end position="383"/>
    </location>
</feature>
<feature type="coiled-coil region" evidence="8">
    <location>
        <begin position="324"/>
        <end position="372"/>
    </location>
</feature>
<evidence type="ECO:0000256" key="9">
    <source>
        <dbReference type="SAM" id="MobiDB-lite"/>
    </source>
</evidence>
<comment type="similarity">
    <text evidence="8">Belongs to the class I-like SAM-binding methyltransferase superfamily. RNA methyltransferase RlmE family. SPB1 subfamily.</text>
</comment>
<feature type="region of interest" description="Disordered" evidence="9">
    <location>
        <begin position="451"/>
        <end position="680"/>
    </location>
</feature>
<dbReference type="InterPro" id="IPR002877">
    <property type="entry name" value="RNA_MeTrfase_FtsJ_dom"/>
</dbReference>
<dbReference type="InterPro" id="IPR024576">
    <property type="entry name" value="rRNA_MeTfrase_Spb1_DUF3381"/>
</dbReference>
<dbReference type="EMBL" id="LK023357">
    <property type="protein sequence ID" value="CDS11855.1"/>
    <property type="molecule type" value="Genomic_DNA"/>
</dbReference>
<feature type="compositionally biased region" description="Acidic residues" evidence="9">
    <location>
        <begin position="518"/>
        <end position="541"/>
    </location>
</feature>
<dbReference type="HAMAP" id="MF_03163">
    <property type="entry name" value="RNA_methyltr_E_SPB1"/>
    <property type="match status" value="1"/>
</dbReference>
<feature type="compositionally biased region" description="Acidic residues" evidence="9">
    <location>
        <begin position="641"/>
        <end position="654"/>
    </location>
</feature>
<gene>
    <name evidence="13" type="ORF">LRAMOSA04051</name>
</gene>
<dbReference type="Gene3D" id="3.40.50.150">
    <property type="entry name" value="Vaccinia Virus protein VP39"/>
    <property type="match status" value="1"/>
</dbReference>
<evidence type="ECO:0000259" key="10">
    <source>
        <dbReference type="Pfam" id="PF01728"/>
    </source>
</evidence>
<reference evidence="13" key="1">
    <citation type="journal article" date="2014" name="Genome Announc.">
        <title>De novo whole-genome sequence and genome annotation of Lichtheimia ramosa.</title>
        <authorList>
            <person name="Linde J."/>
            <person name="Schwartze V."/>
            <person name="Binder U."/>
            <person name="Lass-Florl C."/>
            <person name="Voigt K."/>
            <person name="Horn F."/>
        </authorList>
    </citation>
    <scope>NUCLEOTIDE SEQUENCE</scope>
    <source>
        <strain evidence="13">JMRC FSU:6197</strain>
    </source>
</reference>
<dbReference type="FunFam" id="3.40.50.150:FF:000004">
    <property type="entry name" value="AdoMet-dependent rRNA methyltransferase SPB1"/>
    <property type="match status" value="1"/>
</dbReference>
<feature type="coiled-coil region" evidence="8">
    <location>
        <begin position="767"/>
        <end position="797"/>
    </location>
</feature>
<comment type="subcellular location">
    <subcellularLocation>
        <location evidence="1 8">Nucleus</location>
        <location evidence="1 8">Nucleolus</location>
    </subcellularLocation>
</comment>
<evidence type="ECO:0000256" key="8">
    <source>
        <dbReference type="HAMAP-Rule" id="MF_03163"/>
    </source>
</evidence>
<evidence type="ECO:0000256" key="1">
    <source>
        <dbReference type="ARBA" id="ARBA00004604"/>
    </source>
</evidence>
<dbReference type="Pfam" id="PF07780">
    <property type="entry name" value="Spb1_C"/>
    <property type="match status" value="1"/>
</dbReference>
<proteinExistence type="inferred from homology"/>
<dbReference type="SUPFAM" id="SSF53335">
    <property type="entry name" value="S-adenosyl-L-methionine-dependent methyltransferases"/>
    <property type="match status" value="1"/>
</dbReference>
<feature type="compositionally biased region" description="Basic and acidic residues" evidence="9">
    <location>
        <begin position="849"/>
        <end position="864"/>
    </location>
</feature>
<feature type="compositionally biased region" description="Acidic residues" evidence="9">
    <location>
        <begin position="457"/>
        <end position="472"/>
    </location>
</feature>
<feature type="domain" description="Ribosomal RNA methyltransferase FtsJ" evidence="10">
    <location>
        <begin position="26"/>
        <end position="202"/>
    </location>
</feature>
<evidence type="ECO:0000313" key="13">
    <source>
        <dbReference type="EMBL" id="CDS11855.1"/>
    </source>
</evidence>
<keyword evidence="6 8" id="KW-0949">S-adenosyl-L-methionine</keyword>
<dbReference type="InterPro" id="IPR012920">
    <property type="entry name" value="rRNA_MeTfrase_SPB1-like_C"/>
</dbReference>
<evidence type="ECO:0000259" key="12">
    <source>
        <dbReference type="Pfam" id="PF11861"/>
    </source>
</evidence>
<feature type="region of interest" description="Disordered" evidence="9">
    <location>
        <begin position="831"/>
        <end position="873"/>
    </location>
</feature>
<feature type="compositionally biased region" description="Acidic residues" evidence="9">
    <location>
        <begin position="603"/>
        <end position="624"/>
    </location>
</feature>
<protein>
    <submittedName>
        <fullName evidence="13">Uncharacterized protein</fullName>
    </submittedName>
</protein>
<feature type="compositionally biased region" description="Polar residues" evidence="9">
    <location>
        <begin position="580"/>
        <end position="590"/>
    </location>
</feature>
<feature type="compositionally biased region" description="Acidic residues" evidence="9">
    <location>
        <begin position="666"/>
        <end position="675"/>
    </location>
</feature>
<dbReference type="HAMAP" id="MF_01547">
    <property type="entry name" value="RNA_methyltr_E"/>
    <property type="match status" value="1"/>
</dbReference>
<sequence length="873" mass="100556">MGKKRDKKSSKGRLDKYYHLAKEQGYRARSAFKLIQLNKKYEFLEKARVLIDLCAAPGGWLQVATKYMPTSSLIIGVDLAPIKPIPNVIAFQEDILTDKCRTRLRQEMKTWKADVVLHDGAPNVGAAWTQDAYSQSELVLMSLKLATEFLARGGTFVTKVFRSKDYNKLMWVFQQLFRKVEATKPPSSRNVSAEIFVVCRDYIAPKKVDPRFLDSKTVFEELDNNRSATMNDIFKPEKKRRQREGYDDGDYTLHKKRDIMDFIKSQDPIAFLGASNQLVFESDESRALLKRESTTEDIKVNCEDLKVLGKREFKTLLKWRAEIREEYKLDKKEEVKQVEIQEDDMDEDEKLQAELENLSAEEQARRKRERRRANERKMKNIYRMQMNMLTPSDIGTEQNIGDGESLFNIRKIHKDSALSEIQSGDMSVADQVAEEEADLDVGGGLDRSVFKGRIREMDDDEMMADSDYEEELEKQLDEDYERYKERRAERDPKFRAKQSRKEHDEWHGFDGKKKTFDDDSDSDSDDQSDQDQGDDQSDSDLDLDRMNASDDDDDDDVPTFSKKKSNSLLNDLGQKKSMSKKTSSGLTTAASMFFDSDVFQGMDLDEEEEDDDQEEEEKEVDLVDEAMQSAIGSRKRKAEDEAPEESESEDESDFEIVKDDEFSAPSDDEEWDGTEDANSKAVKKARETGLITAEAITLARQLANKEKTKADLIDEGFSKEAFRDKDDLPSWFLDDENRHNKPHLPVTKEAVKALREKIKALDARPIKKIAEAKARKKHKAMKRLQKAQKKANDIVDNPDMTEKEKAQSINRMLSRATKSKPKKEVKLVVAKGTNRGIKGRPSGVKGRYKMVDRRMKKDLRAQKRLEKKKKGRK</sequence>
<feature type="active site" description="Proton acceptor" evidence="8">
    <location>
        <position position="159"/>
    </location>
</feature>
<feature type="domain" description="Ribosomal RNA methyltransferase SPB1-like C-terminal" evidence="11">
    <location>
        <begin position="648"/>
        <end position="867"/>
    </location>
</feature>
<keyword evidence="3 8" id="KW-0698">rRNA processing</keyword>
<keyword evidence="7 8" id="KW-0539">Nucleus</keyword>
<dbReference type="Pfam" id="PF01728">
    <property type="entry name" value="FtsJ"/>
    <property type="match status" value="1"/>
</dbReference>
<dbReference type="InterPro" id="IPR029063">
    <property type="entry name" value="SAM-dependent_MTases_sf"/>
</dbReference>
<dbReference type="GO" id="GO:0008650">
    <property type="term" value="F:rRNA (uridine-2'-O-)-methyltransferase activity"/>
    <property type="evidence" value="ECO:0007669"/>
    <property type="project" value="EnsemblFungi"/>
</dbReference>
<keyword evidence="4 8" id="KW-0489">Methyltransferase</keyword>
<dbReference type="PANTHER" id="PTHR10920:SF13">
    <property type="entry name" value="PRE-RRNA 2'-O-RIBOSE RNA METHYLTRANSFERASE FTSJ3"/>
    <property type="match status" value="1"/>
</dbReference>
<keyword evidence="2 8" id="KW-0690">Ribosome biogenesis</keyword>
<dbReference type="GO" id="GO:0005730">
    <property type="term" value="C:nucleolus"/>
    <property type="evidence" value="ECO:0007669"/>
    <property type="project" value="UniProtKB-SubCell"/>
</dbReference>
<feature type="binding site" evidence="8">
    <location>
        <position position="94"/>
    </location>
    <ligand>
        <name>S-adenosyl-L-methionine</name>
        <dbReference type="ChEBI" id="CHEBI:59789"/>
    </ligand>
</feature>
<evidence type="ECO:0000256" key="7">
    <source>
        <dbReference type="ARBA" id="ARBA00023242"/>
    </source>
</evidence>
<organism evidence="13">
    <name type="scientific">Lichtheimia ramosa</name>
    <dbReference type="NCBI Taxonomy" id="688394"/>
    <lineage>
        <taxon>Eukaryota</taxon>
        <taxon>Fungi</taxon>
        <taxon>Fungi incertae sedis</taxon>
        <taxon>Mucoromycota</taxon>
        <taxon>Mucoromycotina</taxon>
        <taxon>Mucoromycetes</taxon>
        <taxon>Mucorales</taxon>
        <taxon>Lichtheimiaceae</taxon>
        <taxon>Lichtheimia</taxon>
    </lineage>
</organism>
<dbReference type="InterPro" id="IPR028589">
    <property type="entry name" value="SPB1-like"/>
</dbReference>
<dbReference type="InterPro" id="IPR050082">
    <property type="entry name" value="RNA_methyltr_RlmE"/>
</dbReference>
<dbReference type="GO" id="GO:0000466">
    <property type="term" value="P:maturation of 5.8S rRNA from tricistronic rRNA transcript (SSU-rRNA, 5.8S rRNA, LSU-rRNA)"/>
    <property type="evidence" value="ECO:0007669"/>
    <property type="project" value="EnsemblFungi"/>
</dbReference>
<evidence type="ECO:0000256" key="4">
    <source>
        <dbReference type="ARBA" id="ARBA00022603"/>
    </source>
</evidence>
<dbReference type="GO" id="GO:0016435">
    <property type="term" value="F:rRNA (guanine) methyltransferase activity"/>
    <property type="evidence" value="ECO:0007669"/>
    <property type="project" value="EnsemblFungi"/>
</dbReference>
<keyword evidence="8" id="KW-0175">Coiled coil</keyword>
<dbReference type="PANTHER" id="PTHR10920">
    <property type="entry name" value="RIBOSOMAL RNA METHYLTRANSFERASE"/>
    <property type="match status" value="1"/>
</dbReference>
<feature type="binding site" evidence="8">
    <location>
        <position position="119"/>
    </location>
    <ligand>
        <name>S-adenosyl-L-methionine</name>
        <dbReference type="ChEBI" id="CHEBI:59789"/>
    </ligand>
</feature>
<dbReference type="GO" id="GO:0030687">
    <property type="term" value="C:preribosome, large subunit precursor"/>
    <property type="evidence" value="ECO:0007669"/>
    <property type="project" value="EnsemblFungi"/>
</dbReference>
<feature type="binding site" evidence="8">
    <location>
        <position position="78"/>
    </location>
    <ligand>
        <name>S-adenosyl-L-methionine</name>
        <dbReference type="ChEBI" id="CHEBI:59789"/>
    </ligand>
</feature>
<evidence type="ECO:0000256" key="5">
    <source>
        <dbReference type="ARBA" id="ARBA00022679"/>
    </source>
</evidence>
<accession>A0A077WX83</accession>
<evidence type="ECO:0000256" key="6">
    <source>
        <dbReference type="ARBA" id="ARBA00022691"/>
    </source>
</evidence>
<feature type="compositionally biased region" description="Basic and acidic residues" evidence="9">
    <location>
        <begin position="473"/>
        <end position="517"/>
    </location>
</feature>
<name>A0A077WX83_9FUNG</name>
<keyword evidence="5 8" id="KW-0808">Transferase</keyword>
<evidence type="ECO:0000256" key="2">
    <source>
        <dbReference type="ARBA" id="ARBA00022517"/>
    </source>
</evidence>
<evidence type="ECO:0000259" key="11">
    <source>
        <dbReference type="Pfam" id="PF07780"/>
    </source>
</evidence>
<dbReference type="Pfam" id="PF11861">
    <property type="entry name" value="DUF3381"/>
    <property type="match status" value="1"/>
</dbReference>
<dbReference type="OrthoDB" id="1287559at2759"/>
<evidence type="ECO:0000256" key="3">
    <source>
        <dbReference type="ARBA" id="ARBA00022552"/>
    </source>
</evidence>
<dbReference type="AlphaFoldDB" id="A0A077WX83"/>